<dbReference type="Pfam" id="PF00109">
    <property type="entry name" value="ketoacyl-synt"/>
    <property type="match status" value="1"/>
</dbReference>
<dbReference type="PANTHER" id="PTHR43775:SF51">
    <property type="entry name" value="INACTIVE PHENOLPHTHIOCEROL SYNTHESIS POLYKETIDE SYNTHASE TYPE I PKS1-RELATED"/>
    <property type="match status" value="1"/>
</dbReference>
<dbReference type="SMART" id="SM00823">
    <property type="entry name" value="PKS_PP"/>
    <property type="match status" value="1"/>
</dbReference>
<dbReference type="InterPro" id="IPR036736">
    <property type="entry name" value="ACP-like_sf"/>
</dbReference>
<evidence type="ECO:0000259" key="22">
    <source>
        <dbReference type="PROSITE" id="PS52004"/>
    </source>
</evidence>
<dbReference type="Gene3D" id="3.40.50.720">
    <property type="entry name" value="NAD(P)-binding Rossmann-like Domain"/>
    <property type="match status" value="1"/>
</dbReference>
<dbReference type="SUPFAM" id="SSF55048">
    <property type="entry name" value="Probable ACP-binding domain of malonyl-CoA ACP transacylase"/>
    <property type="match status" value="1"/>
</dbReference>
<accession>A0A3R8SA11</accession>
<dbReference type="SMART" id="SM00827">
    <property type="entry name" value="PKS_AT"/>
    <property type="match status" value="1"/>
</dbReference>
<dbReference type="InterPro" id="IPR020841">
    <property type="entry name" value="PKS_Beta-ketoAc_synthase_dom"/>
</dbReference>
<evidence type="ECO:0000256" key="20">
    <source>
        <dbReference type="ARBA" id="ARBA00084020"/>
    </source>
</evidence>
<dbReference type="InterPro" id="IPR014030">
    <property type="entry name" value="Ketoacyl_synth_N"/>
</dbReference>
<comment type="catalytic activity">
    <reaction evidence="12">
        <text>19-(4-hydroxyphenyl)nonadecanoyl-[(phenol)carboxyphthiodiolenone synthase] + 2 (S)-methylmalonyl-CoA + 3 malonyl-CoA + 5 NADPH + 10 H(+) = C37-(phenol)carboxyphthiodiolenone-[(phenol)carboxyphthiodiolenone synthase] + 5 CO2 + 5 NADP(+) + 5 CoA + 2 H2O</text>
        <dbReference type="Rhea" id="RHEA:57760"/>
        <dbReference type="Rhea" id="RHEA-COMP:14273"/>
        <dbReference type="Rhea" id="RHEA-COMP:14990"/>
        <dbReference type="ChEBI" id="CHEBI:15377"/>
        <dbReference type="ChEBI" id="CHEBI:15378"/>
        <dbReference type="ChEBI" id="CHEBI:16526"/>
        <dbReference type="ChEBI" id="CHEBI:57287"/>
        <dbReference type="ChEBI" id="CHEBI:57327"/>
        <dbReference type="ChEBI" id="CHEBI:57384"/>
        <dbReference type="ChEBI" id="CHEBI:57783"/>
        <dbReference type="ChEBI" id="CHEBI:58349"/>
        <dbReference type="ChEBI" id="CHEBI:133301"/>
        <dbReference type="ChEBI" id="CHEBI:142260"/>
        <dbReference type="EC" id="2.3.1.292"/>
    </reaction>
</comment>
<evidence type="ECO:0000256" key="12">
    <source>
        <dbReference type="ARBA" id="ARBA00051971"/>
    </source>
</evidence>
<dbReference type="GO" id="GO:0034081">
    <property type="term" value="C:polyketide synthase complex"/>
    <property type="evidence" value="ECO:0007669"/>
    <property type="project" value="UniProtKB-ARBA"/>
</dbReference>
<dbReference type="Pfam" id="PF22621">
    <property type="entry name" value="CurL-like_PKS_C"/>
    <property type="match status" value="1"/>
</dbReference>
<dbReference type="GO" id="GO:0006633">
    <property type="term" value="P:fatty acid biosynthetic process"/>
    <property type="evidence" value="ECO:0007669"/>
    <property type="project" value="TreeGrafter"/>
</dbReference>
<feature type="domain" description="Ketosynthase family 3 (KS3)" evidence="22">
    <location>
        <begin position="22"/>
        <end position="452"/>
    </location>
</feature>
<dbReference type="PANTHER" id="PTHR43775">
    <property type="entry name" value="FATTY ACID SYNTHASE"/>
    <property type="match status" value="1"/>
</dbReference>
<dbReference type="CDD" id="cd00833">
    <property type="entry name" value="PKS"/>
    <property type="match status" value="1"/>
</dbReference>
<dbReference type="Pfam" id="PF00698">
    <property type="entry name" value="Acyl_transf_1"/>
    <property type="match status" value="1"/>
</dbReference>
<keyword evidence="3" id="KW-0596">Phosphopantetheine</keyword>
<dbReference type="InterPro" id="IPR014043">
    <property type="entry name" value="Acyl_transferase_dom"/>
</dbReference>
<dbReference type="OrthoDB" id="9778690at2"/>
<dbReference type="EMBL" id="RSED01000005">
    <property type="protein sequence ID" value="RRS04891.1"/>
    <property type="molecule type" value="Genomic_DNA"/>
</dbReference>
<dbReference type="Pfam" id="PF08659">
    <property type="entry name" value="KR"/>
    <property type="match status" value="1"/>
</dbReference>
<comment type="caution">
    <text evidence="23">The sequence shown here is derived from an EMBL/GenBank/DDBJ whole genome shotgun (WGS) entry which is preliminary data.</text>
</comment>
<dbReference type="PROSITE" id="PS50075">
    <property type="entry name" value="CARRIER"/>
    <property type="match status" value="1"/>
</dbReference>
<keyword evidence="10" id="KW-0511">Multifunctional enzyme</keyword>
<dbReference type="InterPro" id="IPR016036">
    <property type="entry name" value="Malonyl_transacylase_ACP-bd"/>
</dbReference>
<dbReference type="InterPro" id="IPR014031">
    <property type="entry name" value="Ketoacyl_synth_C"/>
</dbReference>
<comment type="function">
    <text evidence="15">Part of the PpsABCDE complex involved in the biosynthesis of the lipid core common to phthiocerols and phenolphthiocerols by successive additions of malonyl-CoA or methylmalonyl-CoA extender units. PpsA can accept as substrate the activated forms of either icosanoyl (C20), docosanoyl (C22) or lignoceroyl (C24) groups from FadD26, or a (4-hydroxyphenyl)-C17 or (4-hydroxyphenyl)-C19 fatty acyl from FadD29. PpsA initiates the biosynthesis and extends its substrate using a malonyl-CoA extender unit. The PpsB and PpsC proteins add the second and third malonyl-CoA extender units. PpsD adds an (R)-methylmalonyl unit and PpsE adds a second (R)-methylmalonyl unit. The incorporation of the methylmalonyl units results in formation of two branched methyl groups in the elongated product.</text>
</comment>
<dbReference type="FunFam" id="3.40.47.10:FF:000042">
    <property type="entry name" value="Polyketide synthase Pks13"/>
    <property type="match status" value="1"/>
</dbReference>
<dbReference type="EC" id="2.3.1.292" evidence="16"/>
<dbReference type="Gene3D" id="1.10.1200.10">
    <property type="entry name" value="ACP-like"/>
    <property type="match status" value="1"/>
</dbReference>
<comment type="catalytic activity">
    <reaction evidence="11">
        <text>17-(4-hydroxyphenyl)heptadecanoyl-[(phenol)carboxyphthiodiolenone synthase] + 2 (S)-methylmalonyl-CoA + 3 malonyl-CoA + 5 NADPH + 10 H(+) = C35-(phenol)carboxyphthiodiolenone-[(phenol)carboxyphthiodiolenone synthase] + 5 CO2 + 5 NADP(+) + 5 CoA + 2 H2O</text>
        <dbReference type="Rhea" id="RHEA:57756"/>
        <dbReference type="Rhea" id="RHEA-COMP:14272"/>
        <dbReference type="Rhea" id="RHEA-COMP:14989"/>
        <dbReference type="ChEBI" id="CHEBI:15377"/>
        <dbReference type="ChEBI" id="CHEBI:15378"/>
        <dbReference type="ChEBI" id="CHEBI:16526"/>
        <dbReference type="ChEBI" id="CHEBI:57287"/>
        <dbReference type="ChEBI" id="CHEBI:57327"/>
        <dbReference type="ChEBI" id="CHEBI:57384"/>
        <dbReference type="ChEBI" id="CHEBI:57783"/>
        <dbReference type="ChEBI" id="CHEBI:58349"/>
        <dbReference type="ChEBI" id="CHEBI:133300"/>
        <dbReference type="ChEBI" id="CHEBI:142259"/>
        <dbReference type="EC" id="2.3.1.292"/>
    </reaction>
</comment>
<name>A0A3R8SA11_9BURK</name>
<sequence length="1573" mass="165744">MTSSPALGADPFLDDVARDGNETDIAVVGMAGRFPGAPDVATFWANLRDGVESIRPLSDDELRERGVPEASIADPAYVKAAARLEGVDRFDAAFFGYSPREAQDMDPQHRLFLETAWEALEAAGYDGGAWPRPIGVYAGTGVNTYLLLNLIGSGRFSDLRDISSLQGLMNGNNKDSMTTTVSYKLNLRGPGVTVQTACSTSLASVHVACRALLNHEADMALAGGSWVNLLHDDGYRHQDGAILSPDGHCRAFDAQAAGTVIGSGVGIVVLKRLADALAEGDTIHAVIKGSAMNNDGSAKVGYTAPSVEGQAEVILAAQAMAGVQADSIGYIEAHGTGTTMGDPIEIAALTQAFRATTRRTGYCGIGSVKSNVGHLDAAAGVTGLIKAALSLEHGVLLPSLHFKTPNPRIDFDRSPFYVNAVLKDWPEDDGPRRAGVSSFGIGGTNVHVVLEQPPQREASSGSRGWQVLPLSARTPAALVQMGQRLAAHLRAHPGVPLADVAHTLQVGRKRFGHRAAVACRSVDEAIAALEGRDARRHLAQDNGPAQEAPRVAFMFPGQGAQHVDMGRELYEREPVFRDTVDHCALALRAPLGLDLRELLYPAPGTEAEATARLGQTALTQPALFVVEYAMAQLWRSWGLQPAAMIGHSIGEYVAACVAGVFSLDDALQLVATRGRLLQSMPAGTMVAVTWPESRVQALLEASGAACDLAAINAEELCVLAGPAEAIEAVSRDLLAQGASVHRLHVSHAFHSATVEPMLPAFEQALRGVELRAPAIPFVSNVTGRWITPGEATDPAYWLRHLRGTVRFAEGVGQLLADPSLVLLEVGPGQTLTGLAQRHARAQGADGRLARAVVPSAPRIASQAGPQEGGEDTLARAVARLWLAGVDLDWTALRANERRRRVPLPTYPFERQRFWVEPGSQAGALLSGQGARGGALTLADVVRGPDDWFSVPSWTRVAPAALARADERPGCRVVFADRHGLGDLLAAHWRGEAGQARPVVIVREEGGQKAVRGEHVLRPGVREDHERVLRAIADEHGPIAHIAHLWAVGPDAAARERAFHSPLYLAQALDADPSLATAGAPLAFTVVTTGLADVTGQEVIDADKATVLGLHKVMGQECPGVACRVLDVVLPAPDSADQVRLVGQIAAEAALPAEAMVLPGEGIPAQALVALRGPHRWTESYQPLRLDAPPTVSLRHDAVVLITGGLGGVGLAVARHLASRGPVRLALLGRTALPPRAQWDALLAGSSDGDEDCARQAAQAREVLAIEALGAQVLLLSGDVAHEADARAAWQATAERFGALHGVVHAAGDPGGGLIAQLSAEQVERTWAAKVEGARHLLALVDEQPRALDFVVLCSSMATVAGGLGKAAYAAANAWLDAAARAAAQRQSPTPVWAIGWDSWRDVGMAGHMAMPEGVGIAPEQGGRALVRIVEGPRVARVVVSTVDLGARLDPRRNDLLSQPGLADAAPRAQGHARPPLDTPFVAPEGELETRLADIWQVLLGIDAIGIDDNLFELGGDSLLGIQLLSRVKAAYAVELRPADFFKQPTIAALAALVESRLIDEIEQGHGAGLTEAP</sequence>
<dbReference type="GO" id="GO:0031177">
    <property type="term" value="F:phosphopantetheine binding"/>
    <property type="evidence" value="ECO:0007669"/>
    <property type="project" value="InterPro"/>
</dbReference>
<dbReference type="InterPro" id="IPR057326">
    <property type="entry name" value="KR_dom"/>
</dbReference>
<evidence type="ECO:0000256" key="19">
    <source>
        <dbReference type="ARBA" id="ARBA00078169"/>
    </source>
</evidence>
<dbReference type="SUPFAM" id="SSF53901">
    <property type="entry name" value="Thiolase-like"/>
    <property type="match status" value="1"/>
</dbReference>
<dbReference type="FunFam" id="1.10.1200.10:FF:000005">
    <property type="entry name" value="Nonribosomal peptide synthetase 1"/>
    <property type="match status" value="1"/>
</dbReference>
<dbReference type="InterPro" id="IPR001227">
    <property type="entry name" value="Ac_transferase_dom_sf"/>
</dbReference>
<evidence type="ECO:0000256" key="1">
    <source>
        <dbReference type="ARBA" id="ARBA00001937"/>
    </source>
</evidence>
<feature type="domain" description="Carrier" evidence="21">
    <location>
        <begin position="1482"/>
        <end position="1557"/>
    </location>
</feature>
<dbReference type="GO" id="GO:0016491">
    <property type="term" value="F:oxidoreductase activity"/>
    <property type="evidence" value="ECO:0007669"/>
    <property type="project" value="UniProtKB-KW"/>
</dbReference>
<evidence type="ECO:0000256" key="8">
    <source>
        <dbReference type="ARBA" id="ARBA00023002"/>
    </source>
</evidence>
<dbReference type="InterPro" id="IPR006162">
    <property type="entry name" value="Ppantetheine_attach_site"/>
</dbReference>
<dbReference type="Proteomes" id="UP000269265">
    <property type="component" value="Unassembled WGS sequence"/>
</dbReference>
<evidence type="ECO:0000256" key="6">
    <source>
        <dbReference type="ARBA" id="ARBA00022832"/>
    </source>
</evidence>
<keyword evidence="4" id="KW-0597">Phosphoprotein</keyword>
<comment type="cofactor">
    <cofactor evidence="1">
        <name>NADP(+)</name>
        <dbReference type="ChEBI" id="CHEBI:58349"/>
    </cofactor>
</comment>
<proteinExistence type="predicted"/>
<dbReference type="InterPro" id="IPR009081">
    <property type="entry name" value="PP-bd_ACP"/>
</dbReference>
<evidence type="ECO:0000256" key="18">
    <source>
        <dbReference type="ARBA" id="ARBA00075053"/>
    </source>
</evidence>
<dbReference type="SUPFAM" id="SSF51735">
    <property type="entry name" value="NAD(P)-binding Rossmann-fold domains"/>
    <property type="match status" value="2"/>
</dbReference>
<dbReference type="InterPro" id="IPR050091">
    <property type="entry name" value="PKS_NRPS_Biosynth_Enz"/>
</dbReference>
<evidence type="ECO:0000256" key="15">
    <source>
        <dbReference type="ARBA" id="ARBA00058455"/>
    </source>
</evidence>
<dbReference type="SMART" id="SM00825">
    <property type="entry name" value="PKS_KS"/>
    <property type="match status" value="1"/>
</dbReference>
<comment type="catalytic activity">
    <reaction evidence="14">
        <text>icosanoyl-[(phenol)carboxyphthiodiolenone synthase] + 2 (S)-methylmalonyl-CoA + 3 malonyl-CoA + 5 NADPH + 10 H(+) = C32-carboxyphthiodiolenone-[(phenol)carboxyphthiodiolenone synthase] + 5 CO2 + 5 NADP(+) + 5 CoA + 2 H2O</text>
        <dbReference type="Rhea" id="RHEA:57748"/>
        <dbReference type="Rhea" id="RHEA-COMP:14985"/>
        <dbReference type="Rhea" id="RHEA-COMP:14986"/>
        <dbReference type="ChEBI" id="CHEBI:15377"/>
        <dbReference type="ChEBI" id="CHEBI:15378"/>
        <dbReference type="ChEBI" id="CHEBI:16526"/>
        <dbReference type="ChEBI" id="CHEBI:57287"/>
        <dbReference type="ChEBI" id="CHEBI:57327"/>
        <dbReference type="ChEBI" id="CHEBI:57384"/>
        <dbReference type="ChEBI" id="CHEBI:57783"/>
        <dbReference type="ChEBI" id="CHEBI:58349"/>
        <dbReference type="ChEBI" id="CHEBI:87848"/>
        <dbReference type="ChEBI" id="CHEBI:142236"/>
        <dbReference type="EC" id="2.3.1.292"/>
    </reaction>
</comment>
<evidence type="ECO:0000259" key="21">
    <source>
        <dbReference type="PROSITE" id="PS50075"/>
    </source>
</evidence>
<dbReference type="SUPFAM" id="SSF47336">
    <property type="entry name" value="ACP-like"/>
    <property type="match status" value="1"/>
</dbReference>
<dbReference type="InterPro" id="IPR013968">
    <property type="entry name" value="PKS_KR"/>
</dbReference>
<evidence type="ECO:0000256" key="5">
    <source>
        <dbReference type="ARBA" id="ARBA00022679"/>
    </source>
</evidence>
<dbReference type="SMART" id="SM00822">
    <property type="entry name" value="PKS_KR"/>
    <property type="match status" value="1"/>
</dbReference>
<dbReference type="InterPro" id="IPR020806">
    <property type="entry name" value="PKS_PP-bd"/>
</dbReference>
<dbReference type="Gene3D" id="3.40.47.10">
    <property type="match status" value="1"/>
</dbReference>
<dbReference type="Gene3D" id="3.30.70.250">
    <property type="entry name" value="Malonyl-CoA ACP transacylase, ACP-binding"/>
    <property type="match status" value="1"/>
</dbReference>
<keyword evidence="6" id="KW-0276">Fatty acid metabolism</keyword>
<dbReference type="InterPro" id="IPR016039">
    <property type="entry name" value="Thiolase-like"/>
</dbReference>
<evidence type="ECO:0000256" key="17">
    <source>
        <dbReference type="ARBA" id="ARBA00073623"/>
    </source>
</evidence>
<dbReference type="InterPro" id="IPR016035">
    <property type="entry name" value="Acyl_Trfase/lysoPLipase"/>
</dbReference>
<keyword evidence="5" id="KW-0808">Transferase</keyword>
<evidence type="ECO:0000256" key="16">
    <source>
        <dbReference type="ARBA" id="ARBA00066974"/>
    </source>
</evidence>
<dbReference type="InterPro" id="IPR036291">
    <property type="entry name" value="NAD(P)-bd_dom_sf"/>
</dbReference>
<dbReference type="PROSITE" id="PS52004">
    <property type="entry name" value="KS3_2"/>
    <property type="match status" value="1"/>
</dbReference>
<organism evidence="23 24">
    <name type="scientific">Aquabacterium soli</name>
    <dbReference type="NCBI Taxonomy" id="2493092"/>
    <lineage>
        <taxon>Bacteria</taxon>
        <taxon>Pseudomonadati</taxon>
        <taxon>Pseudomonadota</taxon>
        <taxon>Betaproteobacteria</taxon>
        <taxon>Burkholderiales</taxon>
        <taxon>Aquabacterium</taxon>
    </lineage>
</organism>
<evidence type="ECO:0000256" key="9">
    <source>
        <dbReference type="ARBA" id="ARBA00023098"/>
    </source>
</evidence>
<evidence type="ECO:0000256" key="7">
    <source>
        <dbReference type="ARBA" id="ARBA00022857"/>
    </source>
</evidence>
<comment type="cofactor">
    <cofactor evidence="2">
        <name>pantetheine 4'-phosphate</name>
        <dbReference type="ChEBI" id="CHEBI:47942"/>
    </cofactor>
</comment>
<protein>
    <recommendedName>
        <fullName evidence="17">Phenolphthiocerol/phthiocerol polyketide synthase subunit E</fullName>
        <ecNumber evidence="16">2.3.1.292</ecNumber>
    </recommendedName>
    <alternativeName>
        <fullName evidence="19">(Phenol)carboxyphthiodiolenone synthase subunit E</fullName>
    </alternativeName>
    <alternativeName>
        <fullName evidence="20">Beta-ketoacyl-acyl-carrier-protein synthase I</fullName>
    </alternativeName>
    <alternativeName>
        <fullName evidence="18">Phthiocerol synthesis polyketide synthase type I PpsE</fullName>
    </alternativeName>
</protein>
<gene>
    <name evidence="23" type="ORF">EIP75_07915</name>
</gene>
<evidence type="ECO:0000256" key="14">
    <source>
        <dbReference type="ARBA" id="ARBA00052745"/>
    </source>
</evidence>
<keyword evidence="24" id="KW-1185">Reference proteome</keyword>
<dbReference type="PROSITE" id="PS00012">
    <property type="entry name" value="PHOSPHOPANTETHEINE"/>
    <property type="match status" value="1"/>
</dbReference>
<dbReference type="Pfam" id="PF00550">
    <property type="entry name" value="PP-binding"/>
    <property type="match status" value="1"/>
</dbReference>
<reference evidence="23 24" key="1">
    <citation type="submission" date="2018-12" db="EMBL/GenBank/DDBJ databases">
        <title>The whole draft genome of Aquabacterium sp. SJQ9.</title>
        <authorList>
            <person name="Sun L."/>
            <person name="Gao X."/>
            <person name="Chen W."/>
            <person name="Huang K."/>
        </authorList>
    </citation>
    <scope>NUCLEOTIDE SEQUENCE [LARGE SCALE GENOMIC DNA]</scope>
    <source>
        <strain evidence="23 24">SJQ9</strain>
    </source>
</reference>
<dbReference type="RefSeq" id="WP_125242709.1">
    <property type="nucleotide sequence ID" value="NZ_RSED01000005.1"/>
</dbReference>
<evidence type="ECO:0000313" key="24">
    <source>
        <dbReference type="Proteomes" id="UP000269265"/>
    </source>
</evidence>
<dbReference type="Gene3D" id="3.30.70.3290">
    <property type="match status" value="1"/>
</dbReference>
<keyword evidence="9" id="KW-0443">Lipid metabolism</keyword>
<dbReference type="Pfam" id="PF02801">
    <property type="entry name" value="Ketoacyl-synt_C"/>
    <property type="match status" value="1"/>
</dbReference>
<keyword evidence="7" id="KW-0521">NADP</keyword>
<evidence type="ECO:0000256" key="13">
    <source>
        <dbReference type="ARBA" id="ARBA00052119"/>
    </source>
</evidence>
<evidence type="ECO:0000313" key="23">
    <source>
        <dbReference type="EMBL" id="RRS04891.1"/>
    </source>
</evidence>
<dbReference type="Gene3D" id="3.40.366.10">
    <property type="entry name" value="Malonyl-Coenzyme A Acyl Carrier Protein, domain 2"/>
    <property type="match status" value="1"/>
</dbReference>
<evidence type="ECO:0000256" key="4">
    <source>
        <dbReference type="ARBA" id="ARBA00022553"/>
    </source>
</evidence>
<evidence type="ECO:0000256" key="2">
    <source>
        <dbReference type="ARBA" id="ARBA00001957"/>
    </source>
</evidence>
<evidence type="ECO:0000256" key="11">
    <source>
        <dbReference type="ARBA" id="ARBA00050973"/>
    </source>
</evidence>
<dbReference type="GO" id="GO:0004312">
    <property type="term" value="F:fatty acid synthase activity"/>
    <property type="evidence" value="ECO:0007669"/>
    <property type="project" value="TreeGrafter"/>
</dbReference>
<dbReference type="SUPFAM" id="SSF52151">
    <property type="entry name" value="FabD/lysophospholipase-like"/>
    <property type="match status" value="1"/>
</dbReference>
<evidence type="ECO:0000256" key="10">
    <source>
        <dbReference type="ARBA" id="ARBA00023268"/>
    </source>
</evidence>
<comment type="catalytic activity">
    <reaction evidence="13">
        <text>docosanoyl-[(phenol)carboxyphthiodiolenone synthase] + 2 (S)-methylmalonyl-CoA + 3 malonyl-CoA + 5 NADPH + 10 H(+) = C34-carboxyphthiodiolenone-[(phenol)carboxyphthiodiolenone synthase] + 5 CO2 + 5 NADP(+) + 5 CoA + 2 H2O</text>
        <dbReference type="Rhea" id="RHEA:57752"/>
        <dbReference type="Rhea" id="RHEA-COMP:14987"/>
        <dbReference type="Rhea" id="RHEA-COMP:14988"/>
        <dbReference type="ChEBI" id="CHEBI:15377"/>
        <dbReference type="ChEBI" id="CHEBI:15378"/>
        <dbReference type="ChEBI" id="CHEBI:16526"/>
        <dbReference type="ChEBI" id="CHEBI:57287"/>
        <dbReference type="ChEBI" id="CHEBI:57327"/>
        <dbReference type="ChEBI" id="CHEBI:57384"/>
        <dbReference type="ChEBI" id="CHEBI:57783"/>
        <dbReference type="ChEBI" id="CHEBI:58349"/>
        <dbReference type="ChEBI" id="CHEBI:142237"/>
        <dbReference type="ChEBI" id="CHEBI:142238"/>
        <dbReference type="EC" id="2.3.1.292"/>
    </reaction>
</comment>
<evidence type="ECO:0000256" key="3">
    <source>
        <dbReference type="ARBA" id="ARBA00022450"/>
    </source>
</evidence>
<keyword evidence="8" id="KW-0560">Oxidoreductase</keyword>